<dbReference type="OMA" id="MDDKHPY"/>
<dbReference type="FunFam" id="3.40.50.1240:FF:000012">
    <property type="entry name" value="Phosphoglycerate mutase 1"/>
    <property type="match status" value="1"/>
</dbReference>
<dbReference type="GO" id="GO:0004619">
    <property type="term" value="F:phosphoglycerate mutase activity"/>
    <property type="evidence" value="ECO:0007669"/>
    <property type="project" value="UniProtKB-EC"/>
</dbReference>
<dbReference type="HAMAP" id="MF_01039">
    <property type="entry name" value="PGAM_GpmA"/>
    <property type="match status" value="1"/>
</dbReference>
<dbReference type="VEuPathDB" id="FungiDB:LELG_01314"/>
<keyword evidence="10" id="KW-0472">Membrane</keyword>
<dbReference type="GeneID" id="5234886"/>
<dbReference type="NCBIfam" id="TIGR01258">
    <property type="entry name" value="pgm_1"/>
    <property type="match status" value="1"/>
</dbReference>
<feature type="transmembrane region" description="Helical" evidence="10">
    <location>
        <begin position="6"/>
        <end position="26"/>
    </location>
</feature>
<evidence type="ECO:0000313" key="11">
    <source>
        <dbReference type="EMBL" id="EDK43136.1"/>
    </source>
</evidence>
<dbReference type="GO" id="GO:0005829">
    <property type="term" value="C:cytosol"/>
    <property type="evidence" value="ECO:0007669"/>
    <property type="project" value="EnsemblFungi"/>
</dbReference>
<feature type="site" description="Transition state stabilizer" evidence="8">
    <location>
        <position position="282"/>
    </location>
</feature>
<dbReference type="FunCoup" id="A5DVC8">
    <property type="interactions" value="1164"/>
</dbReference>
<dbReference type="NCBIfam" id="NF010713">
    <property type="entry name" value="PRK14115.1"/>
    <property type="match status" value="1"/>
</dbReference>
<feature type="binding site" evidence="7">
    <location>
        <position position="198"/>
    </location>
    <ligand>
        <name>substrate</name>
    </ligand>
</feature>
<dbReference type="SMART" id="SM00855">
    <property type="entry name" value="PGAM"/>
    <property type="match status" value="1"/>
</dbReference>
<evidence type="ECO:0000256" key="5">
    <source>
        <dbReference type="ARBA" id="ARBA00023235"/>
    </source>
</evidence>
<feature type="transmembrane region" description="Helical" evidence="10">
    <location>
        <begin position="59"/>
        <end position="86"/>
    </location>
</feature>
<dbReference type="InterPro" id="IPR013078">
    <property type="entry name" value="His_Pase_superF_clade-1"/>
</dbReference>
<keyword evidence="10" id="KW-1133">Transmembrane helix</keyword>
<dbReference type="InterPro" id="IPR005952">
    <property type="entry name" value="Phosphogly_mut1"/>
</dbReference>
<dbReference type="InterPro" id="IPR029033">
    <property type="entry name" value="His_PPase_superfam"/>
</dbReference>
<feature type="active site" description="Proton donor/acceptor" evidence="6">
    <location>
        <position position="187"/>
    </location>
</feature>
<dbReference type="GO" id="GO:0006094">
    <property type="term" value="P:gluconeogenesis"/>
    <property type="evidence" value="ECO:0007669"/>
    <property type="project" value="EnsemblFungi"/>
</dbReference>
<dbReference type="NCBIfam" id="NF010718">
    <property type="entry name" value="PRK14120.1"/>
    <property type="match status" value="1"/>
</dbReference>
<keyword evidence="10" id="KW-0812">Transmembrane</keyword>
<keyword evidence="4 9" id="KW-0324">Glycolysis</keyword>
<organism evidence="11 12">
    <name type="scientific">Lodderomyces elongisporus (strain ATCC 11503 / CBS 2605 / JCM 1781 / NBRC 1676 / NRRL YB-4239)</name>
    <name type="common">Yeast</name>
    <name type="synonym">Saccharomyces elongisporus</name>
    <dbReference type="NCBI Taxonomy" id="379508"/>
    <lineage>
        <taxon>Eukaryota</taxon>
        <taxon>Fungi</taxon>
        <taxon>Dikarya</taxon>
        <taxon>Ascomycota</taxon>
        <taxon>Saccharomycotina</taxon>
        <taxon>Pichiomycetes</taxon>
        <taxon>Debaryomycetaceae</taxon>
        <taxon>Candida/Lodderomyces clade</taxon>
        <taxon>Lodderomyces</taxon>
    </lineage>
</organism>
<protein>
    <recommendedName>
        <fullName evidence="9">Phosphoglycerate mutase</fullName>
        <ecNumber evidence="9">5.4.2.11</ecNumber>
    </recommendedName>
</protein>
<feature type="binding site" evidence="7">
    <location>
        <begin position="283"/>
        <end position="284"/>
    </location>
    <ligand>
        <name>substrate</name>
    </ligand>
</feature>
<evidence type="ECO:0000313" key="12">
    <source>
        <dbReference type="Proteomes" id="UP000001996"/>
    </source>
</evidence>
<dbReference type="AlphaFoldDB" id="A5DVC8"/>
<comment type="pathway">
    <text evidence="2 9">Carbohydrate degradation; glycolysis; pyruvate from D-glyceraldehyde 3-phosphate: step 3/5.</text>
</comment>
<keyword evidence="12" id="KW-1185">Reference proteome</keyword>
<dbReference type="Gene3D" id="3.40.50.1240">
    <property type="entry name" value="Phosphoglycerate mutase-like"/>
    <property type="match status" value="1"/>
</dbReference>
<dbReference type="HOGENOM" id="CLU_033323_1_1_1"/>
<dbReference type="PANTHER" id="PTHR11931">
    <property type="entry name" value="PHOSPHOGLYCERATE MUTASE"/>
    <property type="match status" value="1"/>
</dbReference>
<name>A5DVC8_LODEL</name>
<evidence type="ECO:0000256" key="1">
    <source>
        <dbReference type="ARBA" id="ARBA00000380"/>
    </source>
</evidence>
<feature type="binding site" evidence="7">
    <location>
        <begin position="214"/>
        <end position="215"/>
    </location>
    <ligand>
        <name>substrate</name>
    </ligand>
</feature>
<dbReference type="GO" id="GO:0006096">
    <property type="term" value="P:glycolytic process"/>
    <property type="evidence" value="ECO:0007669"/>
    <property type="project" value="UniProtKB-UniPathway"/>
</dbReference>
<dbReference type="OrthoDB" id="4818801at2759"/>
<comment type="similarity">
    <text evidence="3 9">Belongs to the phosphoglycerate mutase family. BPG-dependent PGAM subfamily.</text>
</comment>
<comment type="catalytic activity">
    <reaction evidence="1 9">
        <text>(2R)-2-phosphoglycerate = (2R)-3-phosphoglycerate</text>
        <dbReference type="Rhea" id="RHEA:15901"/>
        <dbReference type="ChEBI" id="CHEBI:58272"/>
        <dbReference type="ChEBI" id="CHEBI:58289"/>
        <dbReference type="EC" id="5.4.2.11"/>
    </reaction>
</comment>
<feature type="binding site" evidence="7">
    <location>
        <position position="160"/>
    </location>
    <ligand>
        <name>substrate</name>
    </ligand>
</feature>
<dbReference type="Proteomes" id="UP000001996">
    <property type="component" value="Unassembled WGS sequence"/>
</dbReference>
<feature type="active site" description="Tele-phosphohistidine intermediate" evidence="6">
    <location>
        <position position="109"/>
    </location>
</feature>
<dbReference type="KEGG" id="lel:PVL30_001285"/>
<dbReference type="PROSITE" id="PS00175">
    <property type="entry name" value="PG_MUTASE"/>
    <property type="match status" value="1"/>
</dbReference>
<dbReference type="InParanoid" id="A5DVC8"/>
<feature type="binding site" evidence="7">
    <location>
        <begin position="121"/>
        <end position="122"/>
    </location>
    <ligand>
        <name>substrate</name>
    </ligand>
</feature>
<reference evidence="11 12" key="1">
    <citation type="journal article" date="2009" name="Nature">
        <title>Evolution of pathogenicity and sexual reproduction in eight Candida genomes.</title>
        <authorList>
            <person name="Butler G."/>
            <person name="Rasmussen M.D."/>
            <person name="Lin M.F."/>
            <person name="Santos M.A."/>
            <person name="Sakthikumar S."/>
            <person name="Munro C.A."/>
            <person name="Rheinbay E."/>
            <person name="Grabherr M."/>
            <person name="Forche A."/>
            <person name="Reedy J.L."/>
            <person name="Agrafioti I."/>
            <person name="Arnaud M.B."/>
            <person name="Bates S."/>
            <person name="Brown A.J."/>
            <person name="Brunke S."/>
            <person name="Costanzo M.C."/>
            <person name="Fitzpatrick D.A."/>
            <person name="de Groot P.W."/>
            <person name="Harris D."/>
            <person name="Hoyer L.L."/>
            <person name="Hube B."/>
            <person name="Klis F.M."/>
            <person name="Kodira C."/>
            <person name="Lennard N."/>
            <person name="Logue M.E."/>
            <person name="Martin R."/>
            <person name="Neiman A.M."/>
            <person name="Nikolaou E."/>
            <person name="Quail M.A."/>
            <person name="Quinn J."/>
            <person name="Santos M.C."/>
            <person name="Schmitzberger F.F."/>
            <person name="Sherlock G."/>
            <person name="Shah P."/>
            <person name="Silverstein K.A."/>
            <person name="Skrzypek M.S."/>
            <person name="Soll D."/>
            <person name="Staggs R."/>
            <person name="Stansfield I."/>
            <person name="Stumpf M.P."/>
            <person name="Sudbery P.E."/>
            <person name="Srikantha T."/>
            <person name="Zeng Q."/>
            <person name="Berman J."/>
            <person name="Berriman M."/>
            <person name="Heitman J."/>
            <person name="Gow N.A."/>
            <person name="Lorenz M.C."/>
            <person name="Birren B.W."/>
            <person name="Kellis M."/>
            <person name="Cuomo C.A."/>
        </authorList>
    </citation>
    <scope>NUCLEOTIDE SEQUENCE [LARGE SCALE GENOMIC DNA]</scope>
    <source>
        <strain evidence="12">ATCC 11503 / BCRC 21390 / CBS 2605 / JCM 1781 / NBRC 1676 / NRRL YB-4239</strain>
    </source>
</reference>
<dbReference type="CDD" id="cd07067">
    <property type="entry name" value="HP_PGM_like"/>
    <property type="match status" value="1"/>
</dbReference>
<evidence type="ECO:0000256" key="4">
    <source>
        <dbReference type="ARBA" id="ARBA00023152"/>
    </source>
</evidence>
<dbReference type="SUPFAM" id="SSF53254">
    <property type="entry name" value="Phosphoglycerate mutase-like"/>
    <property type="match status" value="1"/>
</dbReference>
<evidence type="ECO:0000256" key="3">
    <source>
        <dbReference type="ARBA" id="ARBA00006717"/>
    </source>
</evidence>
<evidence type="ECO:0000256" key="6">
    <source>
        <dbReference type="PIRSR" id="PIRSR613078-1"/>
    </source>
</evidence>
<evidence type="ECO:0000256" key="8">
    <source>
        <dbReference type="PIRSR" id="PIRSR613078-3"/>
    </source>
</evidence>
<gene>
    <name evidence="11" type="ORF">LELG_01314</name>
</gene>
<accession>A5DVC8</accession>
<dbReference type="eggNOG" id="KOG0235">
    <property type="taxonomic scope" value="Eukaryota"/>
</dbReference>
<evidence type="ECO:0000256" key="9">
    <source>
        <dbReference type="RuleBase" id="RU004511"/>
    </source>
</evidence>
<dbReference type="EMBL" id="CH981524">
    <property type="protein sequence ID" value="EDK43136.1"/>
    <property type="molecule type" value="Genomic_DNA"/>
</dbReference>
<sequence length="348" mass="39828">MFIFIFIFSFSLYIFHFFHFFFNFFFRPLDTRLHTIFTTHAHPIFSANSFHSPVNTTTLFLFSFFFPFLFFLFFLFPLSPLFFFFYSSSIPLNSKSRHIAMPKLVLVRHGQSDWNEKNLFTGWVDVKLSETGRKEAKRAGELIQEAGIKLDVVHTSKLSRAIQTADIALESADQLWLPVKRSWRLNERHYGALQGLDKAVTLEKYGKEKFQTWRRSFDVPPPPIEADAKYSQVGERRYLDIDPACVPLTESLKIVIDRLLPYWQDEIAGDLLAGKVVLVVAHGNSLRALVKHLDNISDEEIAGLNIPTGIPLVYELDEKLKPTKPAYYLDPEAAEAGAAAVAAQGQKK</sequence>
<feature type="binding site" evidence="7">
    <location>
        <begin position="108"/>
        <end position="115"/>
    </location>
    <ligand>
        <name>substrate</name>
    </ligand>
</feature>
<dbReference type="STRING" id="379508.A5DVC8"/>
<dbReference type="UniPathway" id="UPA00109">
    <property type="reaction ID" value="UER00186"/>
</dbReference>
<dbReference type="EC" id="5.4.2.11" evidence="9"/>
<dbReference type="InterPro" id="IPR001345">
    <property type="entry name" value="PG/BPGM_mutase_AS"/>
</dbReference>
<dbReference type="GO" id="GO:0005758">
    <property type="term" value="C:mitochondrial intermembrane space"/>
    <property type="evidence" value="ECO:0007669"/>
    <property type="project" value="EnsemblFungi"/>
</dbReference>
<evidence type="ECO:0000256" key="2">
    <source>
        <dbReference type="ARBA" id="ARBA00004798"/>
    </source>
</evidence>
<evidence type="ECO:0000256" key="7">
    <source>
        <dbReference type="PIRSR" id="PIRSR613078-2"/>
    </source>
</evidence>
<feature type="binding site" evidence="7">
    <location>
        <begin position="187"/>
        <end position="190"/>
    </location>
    <ligand>
        <name>substrate</name>
    </ligand>
</feature>
<proteinExistence type="inferred from homology"/>
<evidence type="ECO:0000256" key="10">
    <source>
        <dbReference type="SAM" id="Phobius"/>
    </source>
</evidence>
<keyword evidence="5 9" id="KW-0413">Isomerase</keyword>
<dbReference type="Pfam" id="PF00300">
    <property type="entry name" value="His_Phos_1"/>
    <property type="match status" value="1"/>
</dbReference>